<proteinExistence type="predicted"/>
<organism evidence="1 2">
    <name type="scientific">Helicobacter gastrofelis</name>
    <dbReference type="NCBI Taxonomy" id="2849642"/>
    <lineage>
        <taxon>Bacteria</taxon>
        <taxon>Pseudomonadati</taxon>
        <taxon>Campylobacterota</taxon>
        <taxon>Epsilonproteobacteria</taxon>
        <taxon>Campylobacterales</taxon>
        <taxon>Helicobacteraceae</taxon>
        <taxon>Helicobacter</taxon>
    </lineage>
</organism>
<reference evidence="1 2" key="1">
    <citation type="submission" date="2021-07" db="EMBL/GenBank/DDBJ databases">
        <title>Novel Helicobacter sp. Isolated from a cat.</title>
        <authorList>
            <person name="Rimbara E."/>
            <person name="Suzuki M."/>
        </authorList>
    </citation>
    <scope>NUCLEOTIDE SEQUENCE [LARGE SCALE GENOMIC DNA]</scope>
    <source>
        <strain evidence="2">NHP19-012</strain>
    </source>
</reference>
<name>A0ABM7SFP5_9HELI</name>
<accession>A0ABM7SFP5</accession>
<dbReference type="RefSeq" id="WP_221271053.1">
    <property type="nucleotide sequence ID" value="NZ_AP024819.1"/>
</dbReference>
<sequence>MSFDNLETANGNNQASTILYSIDSSVRMHKERAEQILKEWKEKGGDERGGGYHK</sequence>
<keyword evidence="2" id="KW-1185">Reference proteome</keyword>
<dbReference type="EMBL" id="AP024819">
    <property type="protein sequence ID" value="BCZ19188.1"/>
    <property type="molecule type" value="Genomic_DNA"/>
</dbReference>
<evidence type="ECO:0000313" key="1">
    <source>
        <dbReference type="EMBL" id="BCZ19188.1"/>
    </source>
</evidence>
<gene>
    <name evidence="1" type="ORF">NHP190012_08300</name>
</gene>
<protein>
    <submittedName>
        <fullName evidence="1">Uncharacterized protein</fullName>
    </submittedName>
</protein>
<evidence type="ECO:0000313" key="2">
    <source>
        <dbReference type="Proteomes" id="UP000826146"/>
    </source>
</evidence>
<dbReference type="Proteomes" id="UP000826146">
    <property type="component" value="Chromosome"/>
</dbReference>